<dbReference type="Proteomes" id="UP000887579">
    <property type="component" value="Unplaced"/>
</dbReference>
<sequence>MTRTPPQQTTSSAAPAIDTAALVAALQALAQNGQTVPQQAVPVPSIPRFEYDPAMPDCAALWFKRLAALFRTFTLTDAEKCAHAVNALDSSTFNKVARGLLSVPADIATLTDFDQLQKTMIQLFDRKESVFAKRYSFFHMEWKGPEHESITEFCARMRENVASCDPASFNENALLTLGLLMSMKHPALERFRIQVLNLLNNDPATTLLKCEDAISAAYQTQQEQLLPMDAYVNYVKKIDHRPHRSTSPTPSDSSSHTSASSSSKHGLCNSCGGRHRRSTCKYRDAKCYACGTSGH</sequence>
<organism evidence="1 2">
    <name type="scientific">Panagrolaimus sp. ES5</name>
    <dbReference type="NCBI Taxonomy" id="591445"/>
    <lineage>
        <taxon>Eukaryota</taxon>
        <taxon>Metazoa</taxon>
        <taxon>Ecdysozoa</taxon>
        <taxon>Nematoda</taxon>
        <taxon>Chromadorea</taxon>
        <taxon>Rhabditida</taxon>
        <taxon>Tylenchina</taxon>
        <taxon>Panagrolaimomorpha</taxon>
        <taxon>Panagrolaimoidea</taxon>
        <taxon>Panagrolaimidae</taxon>
        <taxon>Panagrolaimus</taxon>
    </lineage>
</organism>
<name>A0AC34F9P1_9BILA</name>
<protein>
    <submittedName>
        <fullName evidence="2">Gag protein</fullName>
    </submittedName>
</protein>
<dbReference type="WBParaSite" id="ES5_v2.g13862.t1">
    <property type="protein sequence ID" value="ES5_v2.g13862.t1"/>
    <property type="gene ID" value="ES5_v2.g13862"/>
</dbReference>
<accession>A0AC34F9P1</accession>
<evidence type="ECO:0000313" key="2">
    <source>
        <dbReference type="WBParaSite" id="ES5_v2.g13862.t1"/>
    </source>
</evidence>
<reference evidence="2" key="1">
    <citation type="submission" date="2022-11" db="UniProtKB">
        <authorList>
            <consortium name="WormBaseParasite"/>
        </authorList>
    </citation>
    <scope>IDENTIFICATION</scope>
</reference>
<evidence type="ECO:0000313" key="1">
    <source>
        <dbReference type="Proteomes" id="UP000887579"/>
    </source>
</evidence>
<proteinExistence type="predicted"/>